<accession>A0AC35UHB7</accession>
<reference evidence="2" key="1">
    <citation type="submission" date="2016-11" db="UniProtKB">
        <authorList>
            <consortium name="WormBaseParasite"/>
        </authorList>
    </citation>
    <scope>IDENTIFICATION</scope>
    <source>
        <strain evidence="2">KR3021</strain>
    </source>
</reference>
<sequence length="191" mass="21536">MTAITELKSMHDMKNKVAATHINQNRHIVNEQLGKLKKPINKLQGCYDNRFNRTYTFGADLVSSQERRNSLSADSDIFDYNIDDLMKGIKPRHPSRKSCYGSRNNSTESNIKARYPSPAISSSSSAPPSNEYLGMKKPVNPSIVGLCREKWAVTLPSLDGLSKDQKCCQRILGGTQLELRKYHDSIRNSMK</sequence>
<name>A0AC35UHB7_9BILA</name>
<evidence type="ECO:0000313" key="2">
    <source>
        <dbReference type="WBParaSite" id="RSKR_0001136600.1"/>
    </source>
</evidence>
<proteinExistence type="predicted"/>
<dbReference type="WBParaSite" id="RSKR_0001136600.1">
    <property type="protein sequence ID" value="RSKR_0001136600.1"/>
    <property type="gene ID" value="RSKR_0001136600"/>
</dbReference>
<protein>
    <submittedName>
        <fullName evidence="2">Uncharacterized protein</fullName>
    </submittedName>
</protein>
<organism evidence="1 2">
    <name type="scientific">Rhabditophanes sp. KR3021</name>
    <dbReference type="NCBI Taxonomy" id="114890"/>
    <lineage>
        <taxon>Eukaryota</taxon>
        <taxon>Metazoa</taxon>
        <taxon>Ecdysozoa</taxon>
        <taxon>Nematoda</taxon>
        <taxon>Chromadorea</taxon>
        <taxon>Rhabditida</taxon>
        <taxon>Tylenchina</taxon>
        <taxon>Panagrolaimomorpha</taxon>
        <taxon>Strongyloidoidea</taxon>
        <taxon>Alloionematidae</taxon>
        <taxon>Rhabditophanes</taxon>
    </lineage>
</organism>
<evidence type="ECO:0000313" key="1">
    <source>
        <dbReference type="Proteomes" id="UP000095286"/>
    </source>
</evidence>
<dbReference type="Proteomes" id="UP000095286">
    <property type="component" value="Unplaced"/>
</dbReference>